<evidence type="ECO:0000256" key="1">
    <source>
        <dbReference type="SAM" id="MobiDB-lite"/>
    </source>
</evidence>
<organism evidence="2 3">
    <name type="scientific">Acropora cervicornis</name>
    <name type="common">Staghorn coral</name>
    <dbReference type="NCBI Taxonomy" id="6130"/>
    <lineage>
        <taxon>Eukaryota</taxon>
        <taxon>Metazoa</taxon>
        <taxon>Cnidaria</taxon>
        <taxon>Anthozoa</taxon>
        <taxon>Hexacorallia</taxon>
        <taxon>Scleractinia</taxon>
        <taxon>Astrocoeniina</taxon>
        <taxon>Acroporidae</taxon>
        <taxon>Acropora</taxon>
    </lineage>
</organism>
<reference evidence="2" key="2">
    <citation type="journal article" date="2023" name="Science">
        <title>Genomic signatures of disease resistance in endangered staghorn corals.</title>
        <authorList>
            <person name="Vollmer S.V."/>
            <person name="Selwyn J.D."/>
            <person name="Despard B.A."/>
            <person name="Roesel C.L."/>
        </authorList>
    </citation>
    <scope>NUCLEOTIDE SEQUENCE</scope>
    <source>
        <strain evidence="2">K2</strain>
    </source>
</reference>
<dbReference type="EMBL" id="JARQWQ010000093">
    <property type="protein sequence ID" value="KAK2551820.1"/>
    <property type="molecule type" value="Genomic_DNA"/>
</dbReference>
<keyword evidence="3" id="KW-1185">Reference proteome</keyword>
<dbReference type="AlphaFoldDB" id="A0AAD9PZ94"/>
<proteinExistence type="predicted"/>
<accession>A0AAD9PZ94</accession>
<reference evidence="2" key="1">
    <citation type="journal article" date="2023" name="G3 (Bethesda)">
        <title>Whole genome assembly and annotation of the endangered Caribbean coral Acropora cervicornis.</title>
        <authorList>
            <person name="Selwyn J.D."/>
            <person name="Vollmer S.V."/>
        </authorList>
    </citation>
    <scope>NUCLEOTIDE SEQUENCE</scope>
    <source>
        <strain evidence="2">K2</strain>
    </source>
</reference>
<evidence type="ECO:0008006" key="4">
    <source>
        <dbReference type="Google" id="ProtNLM"/>
    </source>
</evidence>
<feature type="region of interest" description="Disordered" evidence="1">
    <location>
        <begin position="124"/>
        <end position="155"/>
    </location>
</feature>
<evidence type="ECO:0000313" key="2">
    <source>
        <dbReference type="EMBL" id="KAK2551820.1"/>
    </source>
</evidence>
<comment type="caution">
    <text evidence="2">The sequence shown here is derived from an EMBL/GenBank/DDBJ whole genome shotgun (WGS) entry which is preliminary data.</text>
</comment>
<dbReference type="Gene3D" id="1.10.1220.70">
    <property type="match status" value="1"/>
</dbReference>
<name>A0AAD9PZ94_ACRCE</name>
<dbReference type="Proteomes" id="UP001249851">
    <property type="component" value="Unassembled WGS sequence"/>
</dbReference>
<gene>
    <name evidence="2" type="ORF">P5673_027244</name>
</gene>
<sequence>MAFADLMLGALALPLYIYHVGKDFKLWTADGNDSLEMLYRVVDTVCAQASIITATFIAVESNSLVNPILYSLRISEFRKALLSTARKIPKPSLSRLAAASTAVQLQVAFKDDIDLGVILRKKENEEGAEETEVQSSTREGSLKSKKSFSSDVNRS</sequence>
<protein>
    <recommendedName>
        <fullName evidence="4">G-protein coupled receptors family 1 profile domain-containing protein</fullName>
    </recommendedName>
</protein>
<evidence type="ECO:0000313" key="3">
    <source>
        <dbReference type="Proteomes" id="UP001249851"/>
    </source>
</evidence>